<evidence type="ECO:0000313" key="2">
    <source>
        <dbReference type="EMBL" id="PPU09285.1"/>
    </source>
</evidence>
<evidence type="ECO:0000313" key="3">
    <source>
        <dbReference type="Proteomes" id="UP000239204"/>
    </source>
</evidence>
<comment type="caution">
    <text evidence="2">The sequence shown here is derived from an EMBL/GenBank/DDBJ whole genome shotgun (WGS) entry which is preliminary data.</text>
</comment>
<name>A0A2S7AHC0_9XANT</name>
<feature type="region of interest" description="Disordered" evidence="1">
    <location>
        <begin position="23"/>
        <end position="43"/>
    </location>
</feature>
<evidence type="ECO:0000256" key="1">
    <source>
        <dbReference type="SAM" id="MobiDB-lite"/>
    </source>
</evidence>
<dbReference type="EMBL" id="MIGY01000001">
    <property type="protein sequence ID" value="PPU09285.1"/>
    <property type="molecule type" value="Genomic_DNA"/>
</dbReference>
<proteinExistence type="predicted"/>
<gene>
    <name evidence="2" type="ORF">XarjCFBP7645_02955</name>
</gene>
<organism evidence="2 3">
    <name type="scientific">Xanthomonas arboricola</name>
    <dbReference type="NCBI Taxonomy" id="56448"/>
    <lineage>
        <taxon>Bacteria</taxon>
        <taxon>Pseudomonadati</taxon>
        <taxon>Pseudomonadota</taxon>
        <taxon>Gammaproteobacteria</taxon>
        <taxon>Lysobacterales</taxon>
        <taxon>Lysobacteraceae</taxon>
        <taxon>Xanthomonas</taxon>
    </lineage>
</organism>
<reference evidence="2 3" key="1">
    <citation type="submission" date="2016-08" db="EMBL/GenBank/DDBJ databases">
        <title>Evolution of the type three secretion system and type three effector repertoires in Xanthomonas.</title>
        <authorList>
            <person name="Merda D."/>
            <person name="Briand M."/>
            <person name="Bosis E."/>
            <person name="Rousseau C."/>
            <person name="Portier P."/>
            <person name="Jacques M.-A."/>
            <person name="Fischer-Le Saux M."/>
        </authorList>
    </citation>
    <scope>NUCLEOTIDE SEQUENCE [LARGE SCALE GENOMIC DNA]</scope>
    <source>
        <strain evidence="2 3">CFBP 7645</strain>
    </source>
</reference>
<dbReference type="AlphaFoldDB" id="A0A2S7AHC0"/>
<accession>A0A2S7AHC0</accession>
<dbReference type="Proteomes" id="UP000239204">
    <property type="component" value="Unassembled WGS sequence"/>
</dbReference>
<sequence>MDALILINPSAQRRCRSCVDASKRGCEQGAGTDTSNPRRAGDRTGALRRICHAMRLARGAPEE</sequence>
<protein>
    <submittedName>
        <fullName evidence="2">Uncharacterized protein</fullName>
    </submittedName>
</protein>